<evidence type="ECO:0000259" key="1">
    <source>
        <dbReference type="Pfam" id="PF09699"/>
    </source>
</evidence>
<evidence type="ECO:0000313" key="2">
    <source>
        <dbReference type="EMBL" id="WAS95315.1"/>
    </source>
</evidence>
<dbReference type="InterPro" id="IPR036280">
    <property type="entry name" value="Multihaem_cyt_sf"/>
</dbReference>
<dbReference type="SUPFAM" id="SSF48695">
    <property type="entry name" value="Multiheme cytochromes"/>
    <property type="match status" value="1"/>
</dbReference>
<sequence>MLERGRGSVGTVKTLRAAALFGAAMLGCDEQTAAQPEPELFGVPWGGGDDDDAEPIGLAIDLKNGTSAPLRLHAGARFFLEQIDISTVVTSAVDEGVKGLAHSGDFAHAPWLGTHFVEQETAQLPDAEGKYTRSRFYQGALWMTLPSLILLGQLDDDGHPIGLPITMSIGSDGQRRASDHFFVRRLRAIQRTLGCATPSDCTGSTQFEEEAVVELRNALKQTPSFALHPATAALELRWTANPLQRWVIPVEQETDPEYAYGFQIDVDVLTPPGPDGWFLPGQELTFRVTLRDGEGNRLHPEGSLPSYNDVIFGANEAGFQYYQGFFDPTWVFWRRKHRERTFIAHFMGPAQNVRPIHSIVPLEQILTEDVQQVATLEQDGLFDVWKVFPTTDGVFGGAFDPQHLGWAEPGSDTFSVQLPANAPPGTYRLTTKARRVYHGEDLAFTRTIEVQVGTAAPTSKTLETGNCQTCHTEGGSLSAVLHRNPNRGTCYGCHAPLGVEYDAPIHTRVHFIHSRSNRFDAEVKQCDTCHLTAASIQRTSKSACLSCHTSYPQSHVTAFGPVSSIYVGGQAESFSQCTSSCHKTHPSSGL</sequence>
<gene>
    <name evidence="2" type="ORF">O0S08_04075</name>
</gene>
<proteinExistence type="predicted"/>
<name>A0ABY7H8A1_9BACT</name>
<dbReference type="InterPro" id="IPR010177">
    <property type="entry name" value="Paired_CXXCH_1"/>
</dbReference>
<evidence type="ECO:0000313" key="3">
    <source>
        <dbReference type="Proteomes" id="UP001164459"/>
    </source>
</evidence>
<dbReference type="Proteomes" id="UP001164459">
    <property type="component" value="Chromosome"/>
</dbReference>
<dbReference type="PROSITE" id="PS51257">
    <property type="entry name" value="PROKAR_LIPOPROTEIN"/>
    <property type="match status" value="1"/>
</dbReference>
<reference evidence="2" key="1">
    <citation type="submission" date="2022-11" db="EMBL/GenBank/DDBJ databases">
        <title>Minimal conservation of predation-associated metabolite biosynthetic gene clusters underscores biosynthetic potential of Myxococcota including descriptions for ten novel species: Archangium lansinium sp. nov., Myxococcus landrumus sp. nov., Nannocystis bai.</title>
        <authorList>
            <person name="Ahearne A."/>
            <person name="Stevens C."/>
            <person name="Dowd S."/>
        </authorList>
    </citation>
    <scope>NUCLEOTIDE SEQUENCE</scope>
    <source>
        <strain evidence="2">Fl3</strain>
    </source>
</reference>
<dbReference type="Pfam" id="PF09699">
    <property type="entry name" value="Paired_CXXCH_1"/>
    <property type="match status" value="1"/>
</dbReference>
<dbReference type="EMBL" id="CP114040">
    <property type="protein sequence ID" value="WAS95315.1"/>
    <property type="molecule type" value="Genomic_DNA"/>
</dbReference>
<feature type="domain" description="Doubled CXXCH motif" evidence="1">
    <location>
        <begin position="463"/>
        <end position="496"/>
    </location>
</feature>
<accession>A0ABY7H8A1</accession>
<protein>
    <submittedName>
        <fullName evidence="2">Cytochrome C</fullName>
    </submittedName>
</protein>
<organism evidence="2 3">
    <name type="scientific">Nannocystis punicea</name>
    <dbReference type="NCBI Taxonomy" id="2995304"/>
    <lineage>
        <taxon>Bacteria</taxon>
        <taxon>Pseudomonadati</taxon>
        <taxon>Myxococcota</taxon>
        <taxon>Polyangia</taxon>
        <taxon>Nannocystales</taxon>
        <taxon>Nannocystaceae</taxon>
        <taxon>Nannocystis</taxon>
    </lineage>
</organism>
<dbReference type="RefSeq" id="WP_269037647.1">
    <property type="nucleotide sequence ID" value="NZ_CP114040.1"/>
</dbReference>
<keyword evidence="3" id="KW-1185">Reference proteome</keyword>
<dbReference type="Gene3D" id="3.90.10.10">
    <property type="entry name" value="Cytochrome C3"/>
    <property type="match status" value="1"/>
</dbReference>